<dbReference type="Gene3D" id="1.20.58.340">
    <property type="entry name" value="Magnesium transport protein CorA, transmembrane region"/>
    <property type="match status" value="2"/>
</dbReference>
<keyword evidence="5 8" id="KW-0812">Transmembrane</keyword>
<keyword evidence="8" id="KW-0406">Ion transport</keyword>
<evidence type="ECO:0000256" key="3">
    <source>
        <dbReference type="ARBA" id="ARBA00022448"/>
    </source>
</evidence>
<dbReference type="PANTHER" id="PTHR46494:SF1">
    <property type="entry name" value="CORA FAMILY METAL ION TRANSPORTER (EUROFUNG)"/>
    <property type="match status" value="1"/>
</dbReference>
<feature type="transmembrane region" description="Helical" evidence="8">
    <location>
        <begin position="263"/>
        <end position="283"/>
    </location>
</feature>
<keyword evidence="10" id="KW-1185">Reference proteome</keyword>
<evidence type="ECO:0000256" key="8">
    <source>
        <dbReference type="RuleBase" id="RU362010"/>
    </source>
</evidence>
<reference evidence="9 10" key="1">
    <citation type="submission" date="2017-08" db="EMBL/GenBank/DDBJ databases">
        <title>Salimicrobium alkalisoli sp. nov., isolated from saline alkaline soil.</title>
        <authorList>
            <person name="Zhang G."/>
            <person name="Xiong Q."/>
        </authorList>
    </citation>
    <scope>NUCLEOTIDE SEQUENCE [LARGE SCALE GENOMIC DNA]</scope>
    <source>
        <strain evidence="9 10">WN024</strain>
    </source>
</reference>
<evidence type="ECO:0000256" key="5">
    <source>
        <dbReference type="ARBA" id="ARBA00022692"/>
    </source>
</evidence>
<dbReference type="PANTHER" id="PTHR46494">
    <property type="entry name" value="CORA FAMILY METAL ION TRANSPORTER (EUROFUNG)"/>
    <property type="match status" value="1"/>
</dbReference>
<dbReference type="SUPFAM" id="SSF144083">
    <property type="entry name" value="Magnesium transport protein CorA, transmembrane region"/>
    <property type="match status" value="1"/>
</dbReference>
<dbReference type="InterPro" id="IPR004488">
    <property type="entry name" value="Mg/Co-transport_prot_CorA"/>
</dbReference>
<keyword evidence="8" id="KW-0460">Magnesium</keyword>
<organism evidence="9 10">
    <name type="scientific">Salimicrobium humidisoli</name>
    <dbReference type="NCBI Taxonomy" id="2029857"/>
    <lineage>
        <taxon>Bacteria</taxon>
        <taxon>Bacillati</taxon>
        <taxon>Bacillota</taxon>
        <taxon>Bacilli</taxon>
        <taxon>Bacillales</taxon>
        <taxon>Bacillaceae</taxon>
        <taxon>Salimicrobium</taxon>
    </lineage>
</organism>
<evidence type="ECO:0000256" key="4">
    <source>
        <dbReference type="ARBA" id="ARBA00022475"/>
    </source>
</evidence>
<evidence type="ECO:0000256" key="6">
    <source>
        <dbReference type="ARBA" id="ARBA00022989"/>
    </source>
</evidence>
<dbReference type="InterPro" id="IPR045861">
    <property type="entry name" value="CorA_cytoplasmic_dom"/>
</dbReference>
<name>A0ABX4HPN1_9BACI</name>
<evidence type="ECO:0000313" key="9">
    <source>
        <dbReference type="EMBL" id="PBB05149.1"/>
    </source>
</evidence>
<dbReference type="InterPro" id="IPR045863">
    <property type="entry name" value="CorA_TM1_TM2"/>
</dbReference>
<dbReference type="Pfam" id="PF01544">
    <property type="entry name" value="CorA"/>
    <property type="match status" value="1"/>
</dbReference>
<keyword evidence="7 8" id="KW-0472">Membrane</keyword>
<dbReference type="Gene3D" id="3.30.460.20">
    <property type="entry name" value="CorA soluble domain-like"/>
    <property type="match status" value="1"/>
</dbReference>
<comment type="caution">
    <text evidence="9">The sequence shown here is derived from an EMBL/GenBank/DDBJ whole genome shotgun (WGS) entry which is preliminary data.</text>
</comment>
<protein>
    <recommendedName>
        <fullName evidence="8">Magnesium transport protein CorA</fullName>
    </recommendedName>
</protein>
<dbReference type="EMBL" id="NSGH01000016">
    <property type="protein sequence ID" value="PBB05149.1"/>
    <property type="molecule type" value="Genomic_DNA"/>
</dbReference>
<dbReference type="Proteomes" id="UP000217561">
    <property type="component" value="Unassembled WGS sequence"/>
</dbReference>
<keyword evidence="3 8" id="KW-0813">Transport</keyword>
<comment type="function">
    <text evidence="8">Mediates influx of magnesium ions.</text>
</comment>
<keyword evidence="4 8" id="KW-1003">Cell membrane</keyword>
<dbReference type="SUPFAM" id="SSF143865">
    <property type="entry name" value="CorA soluble domain-like"/>
    <property type="match status" value="1"/>
</dbReference>
<sequence>MKRDERGEFMLHSLVYESESGLQSGEYVNRTTASYEWKWVDFDSPAENEKKVLESDFSFHPLAVEDCFQDLQRPKLDGYGDHTFFVLHTLDPHTLEKGEIDVFLKEGLLVTYHKKPSSVIEKVKEQVKQRPERHDEAVILHKILDQVVDAYFPIIYSIEDQINDLEDNTNDLSMEDMLEELFDRRSELLRMRQTIHSMRDMVYRMLYTHDLENVYEHKEYFRDIYDHLLKVSDMIASNREMTQDIRDSNLSMTSHRQNKTMQFLTVVSMIFLPLTFIAGVYGMNFAYMPELQYQYSYFIVWALMIIMAFAMIVFFRKKGWFD</sequence>
<keyword evidence="6 8" id="KW-1133">Transmembrane helix</keyword>
<evidence type="ECO:0000313" key="10">
    <source>
        <dbReference type="Proteomes" id="UP000217561"/>
    </source>
</evidence>
<dbReference type="CDD" id="cd12831">
    <property type="entry name" value="TmCorA-like_u2"/>
    <property type="match status" value="1"/>
</dbReference>
<evidence type="ECO:0000256" key="1">
    <source>
        <dbReference type="ARBA" id="ARBA00004651"/>
    </source>
</evidence>
<evidence type="ECO:0000256" key="7">
    <source>
        <dbReference type="ARBA" id="ARBA00023136"/>
    </source>
</evidence>
<dbReference type="NCBIfam" id="TIGR00383">
    <property type="entry name" value="corA"/>
    <property type="match status" value="1"/>
</dbReference>
<feature type="transmembrane region" description="Helical" evidence="8">
    <location>
        <begin position="295"/>
        <end position="315"/>
    </location>
</feature>
<comment type="similarity">
    <text evidence="2 8">Belongs to the CorA metal ion transporter (MIT) (TC 1.A.35) family.</text>
</comment>
<dbReference type="InterPro" id="IPR002523">
    <property type="entry name" value="MgTranspt_CorA/ZnTranspt_ZntB"/>
</dbReference>
<proteinExistence type="inferred from homology"/>
<comment type="subcellular location">
    <subcellularLocation>
        <location evidence="1">Cell membrane</location>
        <topology evidence="1">Multi-pass membrane protein</topology>
    </subcellularLocation>
    <subcellularLocation>
        <location evidence="8">Membrane</location>
        <topology evidence="8">Multi-pass membrane protein</topology>
    </subcellularLocation>
</comment>
<evidence type="ECO:0000256" key="2">
    <source>
        <dbReference type="ARBA" id="ARBA00009765"/>
    </source>
</evidence>
<accession>A0ABX4HPN1</accession>
<gene>
    <name evidence="8 9" type="primary">corA</name>
    <name evidence="9" type="ORF">CKW00_10145</name>
</gene>